<evidence type="ECO:0000256" key="7">
    <source>
        <dbReference type="SAM" id="MobiDB-lite"/>
    </source>
</evidence>
<evidence type="ECO:0000313" key="9">
    <source>
        <dbReference type="EMBL" id="GAA0147012.1"/>
    </source>
</evidence>
<evidence type="ECO:0000256" key="5">
    <source>
        <dbReference type="ARBA" id="ARBA00023098"/>
    </source>
</evidence>
<feature type="transmembrane region" description="Helical" evidence="8">
    <location>
        <begin position="78"/>
        <end position="104"/>
    </location>
</feature>
<evidence type="ECO:0000313" key="10">
    <source>
        <dbReference type="Proteomes" id="UP001454036"/>
    </source>
</evidence>
<keyword evidence="3" id="KW-0256">Endoplasmic reticulum</keyword>
<evidence type="ECO:0000256" key="6">
    <source>
        <dbReference type="ARBA" id="ARBA00023136"/>
    </source>
</evidence>
<comment type="subcellular location">
    <subcellularLocation>
        <location evidence="1">Endoplasmic reticulum membrane</location>
        <topology evidence="1">Multi-pass membrane protein</topology>
    </subcellularLocation>
</comment>
<dbReference type="AlphaFoldDB" id="A0AAV3PAJ8"/>
<dbReference type="GO" id="GO:0006629">
    <property type="term" value="P:lipid metabolic process"/>
    <property type="evidence" value="ECO:0007669"/>
    <property type="project" value="UniProtKB-KW"/>
</dbReference>
<keyword evidence="5" id="KW-0443">Lipid metabolism</keyword>
<reference evidence="9 10" key="1">
    <citation type="submission" date="2024-01" db="EMBL/GenBank/DDBJ databases">
        <title>The complete chloroplast genome sequence of Lithospermum erythrorhizon: insights into the phylogenetic relationship among Boraginaceae species and the maternal lineages of purple gromwells.</title>
        <authorList>
            <person name="Okada T."/>
            <person name="Watanabe K."/>
        </authorList>
    </citation>
    <scope>NUCLEOTIDE SEQUENCE [LARGE SCALE GENOMIC DNA]</scope>
</reference>
<keyword evidence="2 8" id="KW-0812">Transmembrane</keyword>
<evidence type="ECO:0000256" key="4">
    <source>
        <dbReference type="ARBA" id="ARBA00022989"/>
    </source>
</evidence>
<dbReference type="PANTHER" id="PTHR21212:SF5">
    <property type="entry name" value="SEIPIN-1"/>
    <property type="match status" value="1"/>
</dbReference>
<keyword evidence="10" id="KW-1185">Reference proteome</keyword>
<dbReference type="GO" id="GO:0005789">
    <property type="term" value="C:endoplasmic reticulum membrane"/>
    <property type="evidence" value="ECO:0007669"/>
    <property type="project" value="UniProtKB-SubCell"/>
</dbReference>
<keyword evidence="6 8" id="KW-0472">Membrane</keyword>
<organism evidence="9 10">
    <name type="scientific">Lithospermum erythrorhizon</name>
    <name type="common">Purple gromwell</name>
    <name type="synonym">Lithospermum officinale var. erythrorhizon</name>
    <dbReference type="NCBI Taxonomy" id="34254"/>
    <lineage>
        <taxon>Eukaryota</taxon>
        <taxon>Viridiplantae</taxon>
        <taxon>Streptophyta</taxon>
        <taxon>Embryophyta</taxon>
        <taxon>Tracheophyta</taxon>
        <taxon>Spermatophyta</taxon>
        <taxon>Magnoliopsida</taxon>
        <taxon>eudicotyledons</taxon>
        <taxon>Gunneridae</taxon>
        <taxon>Pentapetalae</taxon>
        <taxon>asterids</taxon>
        <taxon>lamiids</taxon>
        <taxon>Boraginales</taxon>
        <taxon>Boraginaceae</taxon>
        <taxon>Boraginoideae</taxon>
        <taxon>Lithospermeae</taxon>
        <taxon>Lithospermum</taxon>
    </lineage>
</organism>
<dbReference type="GO" id="GO:0140042">
    <property type="term" value="P:lipid droplet formation"/>
    <property type="evidence" value="ECO:0007669"/>
    <property type="project" value="UniProtKB-ARBA"/>
</dbReference>
<proteinExistence type="predicted"/>
<keyword evidence="4 8" id="KW-1133">Transmembrane helix</keyword>
<protein>
    <submittedName>
        <fullName evidence="9">Uncharacterized protein</fullName>
    </submittedName>
</protein>
<comment type="caution">
    <text evidence="9">The sequence shown here is derived from an EMBL/GenBank/DDBJ whole genome shotgun (WGS) entry which is preliminary data.</text>
</comment>
<evidence type="ECO:0000256" key="2">
    <source>
        <dbReference type="ARBA" id="ARBA00022692"/>
    </source>
</evidence>
<dbReference type="PANTHER" id="PTHR21212">
    <property type="entry name" value="BERNARDINELLI-SEIP CONGENITAL LIPODYSTROPHY 2 HOMOLOG BSCL2 PROTEIN"/>
    <property type="match status" value="1"/>
</dbReference>
<evidence type="ECO:0000256" key="8">
    <source>
        <dbReference type="SAM" id="Phobius"/>
    </source>
</evidence>
<dbReference type="EMBL" id="BAABME010016683">
    <property type="protein sequence ID" value="GAA0147012.1"/>
    <property type="molecule type" value="Genomic_DNA"/>
</dbReference>
<accession>A0AAV3PAJ8</accession>
<dbReference type="Proteomes" id="UP001454036">
    <property type="component" value="Unassembled WGS sequence"/>
</dbReference>
<evidence type="ECO:0000256" key="3">
    <source>
        <dbReference type="ARBA" id="ARBA00022824"/>
    </source>
</evidence>
<dbReference type="InterPro" id="IPR009617">
    <property type="entry name" value="Seipin"/>
</dbReference>
<feature type="region of interest" description="Disordered" evidence="7">
    <location>
        <begin position="1"/>
        <end position="25"/>
    </location>
</feature>
<evidence type="ECO:0000256" key="1">
    <source>
        <dbReference type="ARBA" id="ARBA00004477"/>
    </source>
</evidence>
<name>A0AAV3PAJ8_LITER</name>
<gene>
    <name evidence="9" type="ORF">LIER_36435</name>
</gene>
<sequence length="144" mass="16033">MPIPIYHTPSYHPTKPKSPSPPSLASEAFPQVEDTNQNNVESAYMHHGFMGELMLVVNLNNNIISILVRKIGFRFVSAVYICMVLVFVMIMAVILGAGLVRFFVEQPVFMWEELSFDYNEIHPAVSFLPCGGDGGVGWVGEERG</sequence>